<accession>A0ABM9HYJ7</accession>
<gene>
    <name evidence="1" type="ORF">MSZNOR_1015</name>
</gene>
<organism evidence="1 2">
    <name type="scientific">Methylocaldum szegediense</name>
    <dbReference type="NCBI Taxonomy" id="73780"/>
    <lineage>
        <taxon>Bacteria</taxon>
        <taxon>Pseudomonadati</taxon>
        <taxon>Pseudomonadota</taxon>
        <taxon>Gammaproteobacteria</taxon>
        <taxon>Methylococcales</taxon>
        <taxon>Methylococcaceae</taxon>
        <taxon>Methylocaldum</taxon>
    </lineage>
</organism>
<evidence type="ECO:0008006" key="3">
    <source>
        <dbReference type="Google" id="ProtNLM"/>
    </source>
</evidence>
<reference evidence="1 2" key="1">
    <citation type="submission" date="2023-03" db="EMBL/GenBank/DDBJ databases">
        <authorList>
            <person name="Pearce D."/>
        </authorList>
    </citation>
    <scope>NUCLEOTIDE SEQUENCE [LARGE SCALE GENOMIC DNA]</scope>
    <source>
        <strain evidence="1">Msz</strain>
    </source>
</reference>
<proteinExistence type="predicted"/>
<protein>
    <recommendedName>
        <fullName evidence="3">Transposase</fullName>
    </recommendedName>
</protein>
<dbReference type="EMBL" id="OX458333">
    <property type="protein sequence ID" value="CAI8770150.1"/>
    <property type="molecule type" value="Genomic_DNA"/>
</dbReference>
<keyword evidence="2" id="KW-1185">Reference proteome</keyword>
<evidence type="ECO:0000313" key="1">
    <source>
        <dbReference type="EMBL" id="CAI8770150.1"/>
    </source>
</evidence>
<sequence length="58" mass="6882">MRLSGEPDKPAEWLRLVFPAGTRRYRERPTASQHRFLNNLHANFFNLNLSMTYKMPGF</sequence>
<name>A0ABM9HYJ7_9GAMM</name>
<evidence type="ECO:0000313" key="2">
    <source>
        <dbReference type="Proteomes" id="UP001162030"/>
    </source>
</evidence>
<dbReference type="Proteomes" id="UP001162030">
    <property type="component" value="Chromosome"/>
</dbReference>